<dbReference type="EMBL" id="BAABLO010000012">
    <property type="protein sequence ID" value="GAA4730919.1"/>
    <property type="molecule type" value="Genomic_DNA"/>
</dbReference>
<protein>
    <submittedName>
        <fullName evidence="2">Acyl-CoA dehydrogenase</fullName>
    </submittedName>
</protein>
<comment type="caution">
    <text evidence="2">The sequence shown here is derived from an EMBL/GenBank/DDBJ whole genome shotgun (WGS) entry which is preliminary data.</text>
</comment>
<dbReference type="InterPro" id="IPR009100">
    <property type="entry name" value="AcylCoA_DH/oxidase_NM_dom_sf"/>
</dbReference>
<sequence>MATPPPAPTPRWVPLGPGRANDGAADAPGSPTPEAATLLATAQEAAGDVAAALALLPRLDGTPLPGRGATLRLWEVLASLAAVDLTVARVVEPHLDALAILDQAGVAPPPADTTWGVWAAHAPGSRLDATRTDATPTDDGGWRLDGTKPWCSLGQHLDHAVVTAHTSGTARRAFAVDLRHPGVRHDDAAGWVSRGLVDVVSVATHYDGVPATPVGDDDWYLSRPGFAWGGMGVAACWYGAAVALGRTLAAAAARREPDQVALMHLGAVDARLHAARAVLAEAAAAVDAGEADGSVGALLAARVRTVVASAAEEVLARVGHALGPGPLTADGAHAARVADLTVYLRQHHAERDEAALGAQVLAVDGDRP</sequence>
<accession>A0ABP8YI88</accession>
<organism evidence="2 3">
    <name type="scientific">Pedococcus ginsenosidimutans</name>
    <dbReference type="NCBI Taxonomy" id="490570"/>
    <lineage>
        <taxon>Bacteria</taxon>
        <taxon>Bacillati</taxon>
        <taxon>Actinomycetota</taxon>
        <taxon>Actinomycetes</taxon>
        <taxon>Micrococcales</taxon>
        <taxon>Intrasporangiaceae</taxon>
        <taxon>Pedococcus</taxon>
    </lineage>
</organism>
<evidence type="ECO:0000313" key="2">
    <source>
        <dbReference type="EMBL" id="GAA4730919.1"/>
    </source>
</evidence>
<proteinExistence type="predicted"/>
<reference evidence="3" key="1">
    <citation type="journal article" date="2019" name="Int. J. Syst. Evol. Microbiol.">
        <title>The Global Catalogue of Microorganisms (GCM) 10K type strain sequencing project: providing services to taxonomists for standard genome sequencing and annotation.</title>
        <authorList>
            <consortium name="The Broad Institute Genomics Platform"/>
            <consortium name="The Broad Institute Genome Sequencing Center for Infectious Disease"/>
            <person name="Wu L."/>
            <person name="Ma J."/>
        </authorList>
    </citation>
    <scope>NUCLEOTIDE SEQUENCE [LARGE SCALE GENOMIC DNA]</scope>
    <source>
        <strain evidence="3">JCM 18961</strain>
    </source>
</reference>
<dbReference type="Proteomes" id="UP001500556">
    <property type="component" value="Unassembled WGS sequence"/>
</dbReference>
<keyword evidence="3" id="KW-1185">Reference proteome</keyword>
<evidence type="ECO:0000313" key="3">
    <source>
        <dbReference type="Proteomes" id="UP001500556"/>
    </source>
</evidence>
<dbReference type="RefSeq" id="WP_345504909.1">
    <property type="nucleotide sequence ID" value="NZ_BAABLO010000012.1"/>
</dbReference>
<gene>
    <name evidence="2" type="ORF">GCM10025782_32520</name>
</gene>
<dbReference type="SUPFAM" id="SSF56645">
    <property type="entry name" value="Acyl-CoA dehydrogenase NM domain-like"/>
    <property type="match status" value="1"/>
</dbReference>
<dbReference type="Gene3D" id="2.40.110.10">
    <property type="entry name" value="Butyryl-CoA Dehydrogenase, subunit A, domain 2"/>
    <property type="match status" value="1"/>
</dbReference>
<feature type="region of interest" description="Disordered" evidence="1">
    <location>
        <begin position="1"/>
        <end position="33"/>
    </location>
</feature>
<feature type="compositionally biased region" description="Pro residues" evidence="1">
    <location>
        <begin position="1"/>
        <end position="11"/>
    </location>
</feature>
<dbReference type="InterPro" id="IPR046373">
    <property type="entry name" value="Acyl-CoA_Oxase/DH_mid-dom_sf"/>
</dbReference>
<name>A0ABP8YI88_9MICO</name>
<evidence type="ECO:0000256" key="1">
    <source>
        <dbReference type="SAM" id="MobiDB-lite"/>
    </source>
</evidence>